<feature type="signal peptide" evidence="4">
    <location>
        <begin position="1"/>
        <end position="27"/>
    </location>
</feature>
<dbReference type="InterPro" id="IPR050682">
    <property type="entry name" value="ModA/WtpA"/>
</dbReference>
<dbReference type="Pfam" id="PF13531">
    <property type="entry name" value="SBP_bac_11"/>
    <property type="match status" value="1"/>
</dbReference>
<feature type="chain" id="PRO_5045881754" evidence="4">
    <location>
        <begin position="28"/>
        <end position="281"/>
    </location>
</feature>
<comment type="similarity">
    <text evidence="1">Belongs to the bacterial solute-binding protein ModA family.</text>
</comment>
<dbReference type="PANTHER" id="PTHR30632">
    <property type="entry name" value="MOLYBDATE-BINDING PERIPLASMIC PROTEIN"/>
    <property type="match status" value="1"/>
</dbReference>
<evidence type="ECO:0000256" key="1">
    <source>
        <dbReference type="ARBA" id="ARBA00009175"/>
    </source>
</evidence>
<accession>A0ABU1DFZ2</accession>
<dbReference type="SUPFAM" id="SSF53850">
    <property type="entry name" value="Periplasmic binding protein-like II"/>
    <property type="match status" value="1"/>
</dbReference>
<dbReference type="CDD" id="cd13536">
    <property type="entry name" value="PBP2_EcModA"/>
    <property type="match status" value="1"/>
</dbReference>
<sequence length="281" mass="28662">MSIITRRIFGGVAIAIAIAAQPFAALAEVANAAAGSGAARADAKAPVVVFAAASLKNALDAIAKDWTRESGVEVKASYAASSALAKQIEQAAPADLFISADVPWMDYVAQKDLIVPATRVDLLGNRLVLVASKDWSKGDVELKSGVDLAALLGDGRFAMGEVSSVPAGKYGKAALEKLGIWPSVSGKVAGAENVRAALALVARGEAPLGIVYKTDAAADKGVKVVGTFPADSHPPIIYPMAKLKSATSSNADAFLNRLSSAGAKKTFEEAGFTVIAPPSGS</sequence>
<dbReference type="PANTHER" id="PTHR30632:SF17">
    <property type="entry name" value="MOLYBDATE-BINDING PROTEIN MODA"/>
    <property type="match status" value="1"/>
</dbReference>
<dbReference type="NCBIfam" id="TIGR01256">
    <property type="entry name" value="modA"/>
    <property type="match status" value="1"/>
</dbReference>
<dbReference type="PIRSF" id="PIRSF004846">
    <property type="entry name" value="ModA"/>
    <property type="match status" value="1"/>
</dbReference>
<evidence type="ECO:0000256" key="2">
    <source>
        <dbReference type="ARBA" id="ARBA00022723"/>
    </source>
</evidence>
<name>A0ABU1DFZ2_9HYPH</name>
<dbReference type="RefSeq" id="WP_375338307.1">
    <property type="nucleotide sequence ID" value="NZ_JADBEO010000019.1"/>
</dbReference>
<gene>
    <name evidence="5" type="primary">modA</name>
    <name evidence="5" type="ORF">IHQ68_10525</name>
</gene>
<evidence type="ECO:0000313" key="6">
    <source>
        <dbReference type="Proteomes" id="UP001181622"/>
    </source>
</evidence>
<comment type="caution">
    <text evidence="5">The sequence shown here is derived from an EMBL/GenBank/DDBJ whole genome shotgun (WGS) entry which is preliminary data.</text>
</comment>
<keyword evidence="2" id="KW-0479">Metal-binding</keyword>
<protein>
    <submittedName>
        <fullName evidence="5">Molybdate ABC transporter substrate-binding protein</fullName>
    </submittedName>
</protein>
<dbReference type="Gene3D" id="3.40.190.10">
    <property type="entry name" value="Periplasmic binding protein-like II"/>
    <property type="match status" value="2"/>
</dbReference>
<evidence type="ECO:0000256" key="4">
    <source>
        <dbReference type="SAM" id="SignalP"/>
    </source>
</evidence>
<organism evidence="5 6">
    <name type="scientific">Chelatococcus sambhunathii</name>
    <dbReference type="NCBI Taxonomy" id="363953"/>
    <lineage>
        <taxon>Bacteria</taxon>
        <taxon>Pseudomonadati</taxon>
        <taxon>Pseudomonadota</taxon>
        <taxon>Alphaproteobacteria</taxon>
        <taxon>Hyphomicrobiales</taxon>
        <taxon>Chelatococcaceae</taxon>
        <taxon>Chelatococcus</taxon>
    </lineage>
</organism>
<reference evidence="5" key="1">
    <citation type="submission" date="2020-10" db="EMBL/GenBank/DDBJ databases">
        <authorList>
            <person name="Abbas A."/>
            <person name="Razzaq R."/>
            <person name="Waqas M."/>
            <person name="Abbas N."/>
            <person name="Nielsen T.K."/>
            <person name="Hansen L.H."/>
            <person name="Hussain S."/>
            <person name="Shahid M."/>
        </authorList>
    </citation>
    <scope>NUCLEOTIDE SEQUENCE</scope>
    <source>
        <strain evidence="5">S14</strain>
    </source>
</reference>
<dbReference type="NCBIfam" id="NF007958">
    <property type="entry name" value="PRK10677.1"/>
    <property type="match status" value="1"/>
</dbReference>
<keyword evidence="3 4" id="KW-0732">Signal</keyword>
<evidence type="ECO:0000313" key="5">
    <source>
        <dbReference type="EMBL" id="MDR4307053.1"/>
    </source>
</evidence>
<dbReference type="Proteomes" id="UP001181622">
    <property type="component" value="Unassembled WGS sequence"/>
</dbReference>
<evidence type="ECO:0000256" key="3">
    <source>
        <dbReference type="ARBA" id="ARBA00022729"/>
    </source>
</evidence>
<dbReference type="EMBL" id="JADBEO010000019">
    <property type="protein sequence ID" value="MDR4307053.1"/>
    <property type="molecule type" value="Genomic_DNA"/>
</dbReference>
<keyword evidence="6" id="KW-1185">Reference proteome</keyword>
<proteinExistence type="inferred from homology"/>
<dbReference type="InterPro" id="IPR005950">
    <property type="entry name" value="ModA"/>
</dbReference>